<evidence type="ECO:0000259" key="1">
    <source>
        <dbReference type="Pfam" id="PF13472"/>
    </source>
</evidence>
<comment type="caution">
    <text evidence="2">The sequence shown here is derived from an EMBL/GenBank/DDBJ whole genome shotgun (WGS) entry which is preliminary data.</text>
</comment>
<organism evidence="2 3">
    <name type="scientific">Sorangium cellulosum</name>
    <name type="common">Polyangium cellulosum</name>
    <dbReference type="NCBI Taxonomy" id="56"/>
    <lineage>
        <taxon>Bacteria</taxon>
        <taxon>Pseudomonadati</taxon>
        <taxon>Myxococcota</taxon>
        <taxon>Polyangia</taxon>
        <taxon>Polyangiales</taxon>
        <taxon>Polyangiaceae</taxon>
        <taxon>Sorangium</taxon>
    </lineage>
</organism>
<evidence type="ECO:0000313" key="3">
    <source>
        <dbReference type="Proteomes" id="UP000075604"/>
    </source>
</evidence>
<dbReference type="GO" id="GO:0004622">
    <property type="term" value="F:phosphatidylcholine lysophospholipase activity"/>
    <property type="evidence" value="ECO:0007669"/>
    <property type="project" value="TreeGrafter"/>
</dbReference>
<accession>A0A150PA76</accession>
<dbReference type="Pfam" id="PF13472">
    <property type="entry name" value="Lipase_GDSL_2"/>
    <property type="match status" value="1"/>
</dbReference>
<dbReference type="InterPro" id="IPR036514">
    <property type="entry name" value="SGNH_hydro_sf"/>
</dbReference>
<protein>
    <recommendedName>
        <fullName evidence="1">SGNH hydrolase-type esterase domain-containing protein</fullName>
    </recommendedName>
</protein>
<dbReference type="PANTHER" id="PTHR30383">
    <property type="entry name" value="THIOESTERASE 1/PROTEASE 1/LYSOPHOSPHOLIPASE L1"/>
    <property type="match status" value="1"/>
</dbReference>
<dbReference type="InterPro" id="IPR051532">
    <property type="entry name" value="Ester_Hydrolysis_Enzymes"/>
</dbReference>
<dbReference type="InterPro" id="IPR013830">
    <property type="entry name" value="SGNH_hydro"/>
</dbReference>
<proteinExistence type="predicted"/>
<dbReference type="Gene3D" id="3.40.50.1110">
    <property type="entry name" value="SGNH hydrolase"/>
    <property type="match status" value="1"/>
</dbReference>
<dbReference type="EMBL" id="JELX01003325">
    <property type="protein sequence ID" value="KYF52587.1"/>
    <property type="molecule type" value="Genomic_DNA"/>
</dbReference>
<dbReference type="AlphaFoldDB" id="A0A150PA76"/>
<dbReference type="PANTHER" id="PTHR30383:SF5">
    <property type="entry name" value="SGNH HYDROLASE-TYPE ESTERASE DOMAIN-CONTAINING PROTEIN"/>
    <property type="match status" value="1"/>
</dbReference>
<evidence type="ECO:0000313" key="2">
    <source>
        <dbReference type="EMBL" id="KYF52587.1"/>
    </source>
</evidence>
<gene>
    <name evidence="2" type="ORF">BE04_19200</name>
</gene>
<dbReference type="SUPFAM" id="SSF52266">
    <property type="entry name" value="SGNH hydrolase"/>
    <property type="match status" value="1"/>
</dbReference>
<dbReference type="Proteomes" id="UP000075604">
    <property type="component" value="Unassembled WGS sequence"/>
</dbReference>
<sequence length="186" mass="19530">MSGGGGYRIELFRKALAAGQSITFTGSLTNGPSMVDGVPFPRKHEGRSGWKINQIAGLVPAPSMQETPHIVLLMAGTNDVAQGDNLAMAPQRLGSLLDKIFAAAPDAFVVVAKLIPLSFNDAAVVAYNNALPPIVEARASAGKHVVLVDMHTGFPTSELADGVHPNAAGYARMANRWYDAIGDLLP</sequence>
<reference evidence="2 3" key="1">
    <citation type="submission" date="2014-02" db="EMBL/GenBank/DDBJ databases">
        <title>The small core and large imbalanced accessory genome model reveals a collaborative survival strategy of Sorangium cellulosum strains in nature.</title>
        <authorList>
            <person name="Han K."/>
            <person name="Peng R."/>
            <person name="Blom J."/>
            <person name="Li Y.-Z."/>
        </authorList>
    </citation>
    <scope>NUCLEOTIDE SEQUENCE [LARGE SCALE GENOMIC DNA]</scope>
    <source>
        <strain evidence="2 3">So0157-18</strain>
    </source>
</reference>
<name>A0A150PA76_SORCE</name>
<feature type="domain" description="SGNH hydrolase-type esterase" evidence="1">
    <location>
        <begin position="45"/>
        <end position="172"/>
    </location>
</feature>
<dbReference type="CDD" id="cd01833">
    <property type="entry name" value="XynB_like"/>
    <property type="match status" value="1"/>
</dbReference>